<dbReference type="EMBL" id="JACASE010000017">
    <property type="protein sequence ID" value="KAF6397203.1"/>
    <property type="molecule type" value="Genomic_DNA"/>
</dbReference>
<evidence type="ECO:0000313" key="3">
    <source>
        <dbReference type="Proteomes" id="UP000593571"/>
    </source>
</evidence>
<accession>A0A7J8BEF3</accession>
<dbReference type="Proteomes" id="UP000593571">
    <property type="component" value="Unassembled WGS sequence"/>
</dbReference>
<gene>
    <name evidence="2" type="ORF">HJG63_009845</name>
</gene>
<comment type="caution">
    <text evidence="2">The sequence shown here is derived from an EMBL/GenBank/DDBJ whole genome shotgun (WGS) entry which is preliminary data.</text>
</comment>
<sequence length="153" mass="16746">MILIFKEGSFSLEKEEGSAWEYGDLSMTPLKGLLPWASWALRPQGTEALENTFLLLLTRPAAHLEVSTLAQLPLRISCCHLSVPRRVARGFPGSPSRKKKQLLAPARTLPPSQPSREPPHFHTGAAVSDPRMASPEVNLRNAAITQPCAMSVI</sequence>
<reference evidence="2 3" key="1">
    <citation type="journal article" date="2020" name="Nature">
        <title>Six reference-quality genomes reveal evolution of bat adaptations.</title>
        <authorList>
            <person name="Jebb D."/>
            <person name="Huang Z."/>
            <person name="Pippel M."/>
            <person name="Hughes G.M."/>
            <person name="Lavrichenko K."/>
            <person name="Devanna P."/>
            <person name="Winkler S."/>
            <person name="Jermiin L.S."/>
            <person name="Skirmuntt E.C."/>
            <person name="Katzourakis A."/>
            <person name="Burkitt-Gray L."/>
            <person name="Ray D.A."/>
            <person name="Sullivan K.A.M."/>
            <person name="Roscito J.G."/>
            <person name="Kirilenko B.M."/>
            <person name="Davalos L.M."/>
            <person name="Corthals A.P."/>
            <person name="Power M.L."/>
            <person name="Jones G."/>
            <person name="Ransome R.D."/>
            <person name="Dechmann D.K.N."/>
            <person name="Locatelli A.G."/>
            <person name="Puechmaille S.J."/>
            <person name="Fedrigo O."/>
            <person name="Jarvis E.D."/>
            <person name="Hiller M."/>
            <person name="Vernes S.C."/>
            <person name="Myers E.W."/>
            <person name="Teeling E.C."/>
        </authorList>
    </citation>
    <scope>NUCLEOTIDE SEQUENCE [LARGE SCALE GENOMIC DNA]</scope>
    <source>
        <strain evidence="2">MRouAeg1</strain>
        <tissue evidence="2">Muscle</tissue>
    </source>
</reference>
<evidence type="ECO:0000313" key="2">
    <source>
        <dbReference type="EMBL" id="KAF6397203.1"/>
    </source>
</evidence>
<protein>
    <submittedName>
        <fullName evidence="2">Uncharacterized protein</fullName>
    </submittedName>
</protein>
<proteinExistence type="predicted"/>
<dbReference type="AlphaFoldDB" id="A0A7J8BEF3"/>
<feature type="region of interest" description="Disordered" evidence="1">
    <location>
        <begin position="90"/>
        <end position="131"/>
    </location>
</feature>
<evidence type="ECO:0000256" key="1">
    <source>
        <dbReference type="SAM" id="MobiDB-lite"/>
    </source>
</evidence>
<organism evidence="2 3">
    <name type="scientific">Rousettus aegyptiacus</name>
    <name type="common">Egyptian fruit bat</name>
    <name type="synonym">Pteropus aegyptiacus</name>
    <dbReference type="NCBI Taxonomy" id="9407"/>
    <lineage>
        <taxon>Eukaryota</taxon>
        <taxon>Metazoa</taxon>
        <taxon>Chordata</taxon>
        <taxon>Craniata</taxon>
        <taxon>Vertebrata</taxon>
        <taxon>Euteleostomi</taxon>
        <taxon>Mammalia</taxon>
        <taxon>Eutheria</taxon>
        <taxon>Laurasiatheria</taxon>
        <taxon>Chiroptera</taxon>
        <taxon>Yinpterochiroptera</taxon>
        <taxon>Pteropodoidea</taxon>
        <taxon>Pteropodidae</taxon>
        <taxon>Rousettinae</taxon>
        <taxon>Rousettus</taxon>
    </lineage>
</organism>
<keyword evidence="3" id="KW-1185">Reference proteome</keyword>
<name>A0A7J8BEF3_ROUAE</name>